<keyword evidence="2" id="KW-0472">Membrane</keyword>
<evidence type="ECO:0000256" key="2">
    <source>
        <dbReference type="SAM" id="Phobius"/>
    </source>
</evidence>
<evidence type="ECO:0000313" key="4">
    <source>
        <dbReference type="Proteomes" id="UP000266745"/>
    </source>
</evidence>
<sequence>MGQFFTDDIDALLKSGHGDSTRLAKIKAEFESTKLVSIDDRKYVEGLISRYLQVPTEPKPEKIIRESEKRIVPPPPPPRNPPTLLEVKQKPKKEEKIPKIEGSKIKLRNIVIAVCATVFAVLTVSFVAMNQDETGGITGPAITKTLEIDSASYVRGDIISISGKTKDTSQTVRLAISNPSNTEVWTETVTVKPNKEFSTLAIAGGDGWDQAGRYTIILTYSDVSESIGFSFSPSE</sequence>
<feature type="region of interest" description="Disordered" evidence="1">
    <location>
        <begin position="65"/>
        <end position="93"/>
    </location>
</feature>
<keyword evidence="4" id="KW-1185">Reference proteome</keyword>
<dbReference type="Proteomes" id="UP000266745">
    <property type="component" value="Chromosome"/>
</dbReference>
<dbReference type="OrthoDB" id="11979at2157"/>
<dbReference type="EMBL" id="CP011097">
    <property type="protein sequence ID" value="AJZ75531.1"/>
    <property type="molecule type" value="Genomic_DNA"/>
</dbReference>
<proteinExistence type="predicted"/>
<dbReference type="STRING" id="1603555.SU86_003130"/>
<keyword evidence="2" id="KW-1133">Transmembrane helix</keyword>
<dbReference type="GeneID" id="24875382"/>
<keyword evidence="2" id="KW-0812">Transmembrane</keyword>
<organism evidence="3 4">
    <name type="scientific">Candidatus Nitrosotenuis cloacae</name>
    <dbReference type="NCBI Taxonomy" id="1603555"/>
    <lineage>
        <taxon>Archaea</taxon>
        <taxon>Nitrososphaerota</taxon>
        <taxon>Candidatus Nitrosotenuis</taxon>
    </lineage>
</organism>
<feature type="compositionally biased region" description="Pro residues" evidence="1">
    <location>
        <begin position="72"/>
        <end position="81"/>
    </location>
</feature>
<dbReference type="KEGG" id="tah:SU86_003130"/>
<name>A0A3G1B1B5_9ARCH</name>
<gene>
    <name evidence="3" type="ORF">SU86_003130</name>
</gene>
<feature type="transmembrane region" description="Helical" evidence="2">
    <location>
        <begin position="109"/>
        <end position="129"/>
    </location>
</feature>
<accession>A0A3G1B1B5</accession>
<dbReference type="RefSeq" id="WP_048188241.1">
    <property type="nucleotide sequence ID" value="NZ_CP011097.1"/>
</dbReference>
<reference evidence="3 4" key="1">
    <citation type="journal article" date="2016" name="Sci. Rep.">
        <title>A novel ammonia-oxidizing archaeon from wastewater treatment plant: Its enrichment, physiological and genomic characteristics.</title>
        <authorList>
            <person name="Li Y."/>
            <person name="Ding K."/>
            <person name="Wen X."/>
            <person name="Zhang B."/>
            <person name="Shen B."/>
            <person name="Yang Y."/>
        </authorList>
    </citation>
    <scope>NUCLEOTIDE SEQUENCE [LARGE SCALE GENOMIC DNA]</scope>
    <source>
        <strain evidence="3 4">SAT1</strain>
    </source>
</reference>
<protein>
    <submittedName>
        <fullName evidence="3">Uncharacterized protein</fullName>
    </submittedName>
</protein>
<dbReference type="AlphaFoldDB" id="A0A3G1B1B5"/>
<evidence type="ECO:0000313" key="3">
    <source>
        <dbReference type="EMBL" id="AJZ75531.1"/>
    </source>
</evidence>
<evidence type="ECO:0000256" key="1">
    <source>
        <dbReference type="SAM" id="MobiDB-lite"/>
    </source>
</evidence>